<dbReference type="RefSeq" id="WP_284480265.1">
    <property type="nucleotide sequence ID" value="NZ_JASNJD010000004.1"/>
</dbReference>
<evidence type="ECO:0000256" key="2">
    <source>
        <dbReference type="SAM" id="SignalP"/>
    </source>
</evidence>
<proteinExistence type="predicted"/>
<organism evidence="4 5">
    <name type="scientific">Pseudodonghicola flavimaris</name>
    <dbReference type="NCBI Taxonomy" id="3050036"/>
    <lineage>
        <taxon>Bacteria</taxon>
        <taxon>Pseudomonadati</taxon>
        <taxon>Pseudomonadota</taxon>
        <taxon>Alphaproteobacteria</taxon>
        <taxon>Rhodobacterales</taxon>
        <taxon>Paracoccaceae</taxon>
        <taxon>Pseudodonghicola</taxon>
    </lineage>
</organism>
<gene>
    <name evidence="4" type="ORF">QO033_07155</name>
</gene>
<evidence type="ECO:0000313" key="5">
    <source>
        <dbReference type="Proteomes" id="UP001243757"/>
    </source>
</evidence>
<dbReference type="InterPro" id="IPR058486">
    <property type="entry name" value="DUF8173"/>
</dbReference>
<comment type="caution">
    <text evidence="4">The sequence shown here is derived from an EMBL/GenBank/DDBJ whole genome shotgun (WGS) entry which is preliminary data.</text>
</comment>
<name>A0ABT7EYP3_9RHOB</name>
<dbReference type="Proteomes" id="UP001243757">
    <property type="component" value="Unassembled WGS sequence"/>
</dbReference>
<keyword evidence="2" id="KW-0732">Signal</keyword>
<keyword evidence="5" id="KW-1185">Reference proteome</keyword>
<protein>
    <recommendedName>
        <fullName evidence="3">DUF8173 domain-containing protein</fullName>
    </recommendedName>
</protein>
<reference evidence="4 5" key="1">
    <citation type="submission" date="2023-05" db="EMBL/GenBank/DDBJ databases">
        <title>Pseudodonghicola sp. nov.</title>
        <authorList>
            <person name="Huang J."/>
        </authorList>
    </citation>
    <scope>NUCLEOTIDE SEQUENCE [LARGE SCALE GENOMIC DNA]</scope>
    <source>
        <strain evidence="4 5">IC7</strain>
    </source>
</reference>
<keyword evidence="1" id="KW-0472">Membrane</keyword>
<evidence type="ECO:0000259" key="3">
    <source>
        <dbReference type="Pfam" id="PF26514"/>
    </source>
</evidence>
<feature type="transmembrane region" description="Helical" evidence="1">
    <location>
        <begin position="218"/>
        <end position="240"/>
    </location>
</feature>
<feature type="signal peptide" evidence="2">
    <location>
        <begin position="1"/>
        <end position="22"/>
    </location>
</feature>
<feature type="transmembrane region" description="Helical" evidence="1">
    <location>
        <begin position="261"/>
        <end position="283"/>
    </location>
</feature>
<keyword evidence="1" id="KW-1133">Transmembrane helix</keyword>
<evidence type="ECO:0000313" key="4">
    <source>
        <dbReference type="EMBL" id="MDK3017449.1"/>
    </source>
</evidence>
<dbReference type="EMBL" id="JASNJD010000004">
    <property type="protein sequence ID" value="MDK3017449.1"/>
    <property type="molecule type" value="Genomic_DNA"/>
</dbReference>
<evidence type="ECO:0000256" key="1">
    <source>
        <dbReference type="SAM" id="Phobius"/>
    </source>
</evidence>
<sequence length="378" mass="38502">MGLVRGVMAALCAMVGLTAAAAAEQEVSSFAIAQDVFRAGQTVTLDEAGRADAFLAGERVTLDADVTGTAHVAGRWAVLSGAIGQNLYALGQRLTLSGPVAGNATLLGQELRITAPVGGNLRATASDLRLTGDVTGYAMLAGERVEIDSAIAGDLALTAREVDFGTGARVEGTLILYENQPGSLTIPATVAPSDRVERRPADAWGDDHRRPMMSWRGVLSGFLAGVLLIAAIAAGIALLAPEALAAMRRRILDRPGRSLGLGFVALSALAGAGLVVALTGIGILLTPAFFLLAALAGLFGYVIGAYALGVALLGAAGRPLPQGIGDRALAAGVGALVAGLVALIPFFGWLFVLALVLVGLGALTIRLLPEHMTGVPRY</sequence>
<feature type="transmembrane region" description="Helical" evidence="1">
    <location>
        <begin position="289"/>
        <end position="316"/>
    </location>
</feature>
<feature type="transmembrane region" description="Helical" evidence="1">
    <location>
        <begin position="350"/>
        <end position="368"/>
    </location>
</feature>
<dbReference type="Pfam" id="PF26514">
    <property type="entry name" value="DUF8173"/>
    <property type="match status" value="1"/>
</dbReference>
<accession>A0ABT7EYP3</accession>
<feature type="chain" id="PRO_5047492289" description="DUF8173 domain-containing protein" evidence="2">
    <location>
        <begin position="23"/>
        <end position="378"/>
    </location>
</feature>
<feature type="transmembrane region" description="Helical" evidence="1">
    <location>
        <begin position="328"/>
        <end position="344"/>
    </location>
</feature>
<feature type="domain" description="DUF8173" evidence="3">
    <location>
        <begin position="220"/>
        <end position="365"/>
    </location>
</feature>
<keyword evidence="1" id="KW-0812">Transmembrane</keyword>